<keyword evidence="4 12" id="KW-0548">Nucleotidyltransferase</keyword>
<dbReference type="EC" id="2.7.7.101" evidence="12"/>
<dbReference type="InterPro" id="IPR036185">
    <property type="entry name" value="DNA_heli_DnaB-like_N_sf"/>
</dbReference>
<dbReference type="KEGG" id="jeo:JMA_21710"/>
<reference evidence="17 18" key="1">
    <citation type="submission" date="2014-08" db="EMBL/GenBank/DDBJ databases">
        <title>Complete genome of a marine bacteria Jeotgalibacillus malaysiensis.</title>
        <authorList>
            <person name="Yaakop A.S."/>
            <person name="Chan K.-G."/>
            <person name="Goh K.M."/>
        </authorList>
    </citation>
    <scope>NUCLEOTIDE SEQUENCE [LARGE SCALE GENOMIC DNA]</scope>
    <source>
        <strain evidence="17 18">D5</strain>
    </source>
</reference>
<evidence type="ECO:0000256" key="5">
    <source>
        <dbReference type="ARBA" id="ARBA00022705"/>
    </source>
</evidence>
<dbReference type="InterPro" id="IPR002694">
    <property type="entry name" value="Znf_CHC2"/>
</dbReference>
<evidence type="ECO:0000256" key="12">
    <source>
        <dbReference type="HAMAP-Rule" id="MF_00974"/>
    </source>
</evidence>
<dbReference type="SMART" id="SM00493">
    <property type="entry name" value="TOPRIM"/>
    <property type="match status" value="1"/>
</dbReference>
<dbReference type="GO" id="GO:0003899">
    <property type="term" value="F:DNA-directed RNA polymerase activity"/>
    <property type="evidence" value="ECO:0007669"/>
    <property type="project" value="UniProtKB-UniRule"/>
</dbReference>
<evidence type="ECO:0000256" key="2">
    <source>
        <dbReference type="ARBA" id="ARBA00022515"/>
    </source>
</evidence>
<dbReference type="InterPro" id="IPR037068">
    <property type="entry name" value="DNA_primase_core_N_sf"/>
</dbReference>
<keyword evidence="18" id="KW-1185">Reference proteome</keyword>
<sequence>MPERIPEEVVDQIRLNTDIVDVVSEYVQLKKQGRNYFGLCPFHGENSPSFSVSPEKQIFHCFGCGAGGNVFTFLMDHNGMSFHEAVQSLGEKTDLQFEFSAPEAEPSPVNSNEKNQLEGISLLEKLFHHLLMNTEEGHEALEYLLDRGFNESQLNQYKVGWALPGWETASKLLEKKGFDLSLMEEAGLVIKRDDGTYFDRFRNRVMFPIEDAKGRTVGFSGRIITPEKNEPKYLNSPESPLFQKNSLLFNFHKARGSIRKEKFAVLFEGFADVIAASETVSNGVATMGTSLTKQHIQQIKRLTDTVVICYDGDNAGTEAAFKAAGDLSANGMTVKVARLPSGLDPDDYIQKFGGIKFREEVIQHALSLMAFKMWYLRSGKNLQTEDGRLAYINAALPEISGLGSAVEKELYVKQLSDDTGVSFSSLEEQLKTYMPVKENNPVIEEPVIPLPKKTSILKAYQRAERYLLAYMMTGNDTAYSVQDLMEDLTFPTDDYQAIYTYLLAYMEQGGSLEPGAFLEYLPDRHLRSVATELTMLELNAEVTKAELADYINELNKFRQLNVIRHKEAELKQAEQMNDIKTATALGMEIFQLWKALKGQHR</sequence>
<evidence type="ECO:0000256" key="7">
    <source>
        <dbReference type="ARBA" id="ARBA00022771"/>
    </source>
</evidence>
<evidence type="ECO:0000256" key="4">
    <source>
        <dbReference type="ARBA" id="ARBA00022695"/>
    </source>
</evidence>
<dbReference type="STRING" id="1508404.JMA_21710"/>
<keyword evidence="9" id="KW-0460">Magnesium</keyword>
<dbReference type="OrthoDB" id="9803773at2"/>
<protein>
    <recommendedName>
        <fullName evidence="12 13">DNA primase</fullName>
        <ecNumber evidence="12">2.7.7.101</ecNumber>
    </recommendedName>
</protein>
<dbReference type="CDD" id="cd03364">
    <property type="entry name" value="TOPRIM_DnaG_primases"/>
    <property type="match status" value="1"/>
</dbReference>
<dbReference type="PANTHER" id="PTHR30313">
    <property type="entry name" value="DNA PRIMASE"/>
    <property type="match status" value="1"/>
</dbReference>
<dbReference type="AlphaFoldDB" id="A0A0B5ASF5"/>
<accession>A0A0B5ASF5</accession>
<dbReference type="Pfam" id="PF08275">
    <property type="entry name" value="DNAG_N"/>
    <property type="match status" value="1"/>
</dbReference>
<keyword evidence="2 12" id="KW-0639">Primosome</keyword>
<dbReference type="PIRSF" id="PIRSF002811">
    <property type="entry name" value="DnaG"/>
    <property type="match status" value="1"/>
</dbReference>
<evidence type="ECO:0000256" key="11">
    <source>
        <dbReference type="ARBA" id="ARBA00023163"/>
    </source>
</evidence>
<keyword evidence="5 12" id="KW-0235">DNA replication</keyword>
<evidence type="ECO:0000313" key="18">
    <source>
        <dbReference type="Proteomes" id="UP000031449"/>
    </source>
</evidence>
<proteinExistence type="inferred from homology"/>
<keyword evidence="7 12" id="KW-0863">Zinc-finger</keyword>
<dbReference type="GO" id="GO:0005737">
    <property type="term" value="C:cytoplasm"/>
    <property type="evidence" value="ECO:0007669"/>
    <property type="project" value="TreeGrafter"/>
</dbReference>
<dbReference type="Gene3D" id="3.90.580.10">
    <property type="entry name" value="Zinc finger, CHC2-type domain"/>
    <property type="match status" value="1"/>
</dbReference>
<dbReference type="Gene3D" id="3.90.980.10">
    <property type="entry name" value="DNA primase, catalytic core, N-terminal domain"/>
    <property type="match status" value="1"/>
</dbReference>
<dbReference type="InterPro" id="IPR019475">
    <property type="entry name" value="DNA_primase_DnaB-bd"/>
</dbReference>
<comment type="function">
    <text evidence="12 13">RNA polymerase that catalyzes the synthesis of short RNA molecules used as primers for DNA polymerase during DNA replication.</text>
</comment>
<dbReference type="SMART" id="SM00400">
    <property type="entry name" value="ZnF_CHCC"/>
    <property type="match status" value="1"/>
</dbReference>
<organism evidence="17 18">
    <name type="scientific">Jeotgalibacillus malaysiensis</name>
    <dbReference type="NCBI Taxonomy" id="1508404"/>
    <lineage>
        <taxon>Bacteria</taxon>
        <taxon>Bacillati</taxon>
        <taxon>Bacillota</taxon>
        <taxon>Bacilli</taxon>
        <taxon>Bacillales</taxon>
        <taxon>Caryophanaceae</taxon>
        <taxon>Jeotgalibacillus</taxon>
    </lineage>
</organism>
<dbReference type="Gene3D" id="3.40.1360.10">
    <property type="match status" value="1"/>
</dbReference>
<comment type="catalytic activity">
    <reaction evidence="12">
        <text>ssDNA + n NTP = ssDNA/pppN(pN)n-1 hybrid + (n-1) diphosphate.</text>
        <dbReference type="EC" id="2.7.7.101"/>
    </reaction>
</comment>
<comment type="domain">
    <text evidence="12">Contains an N-terminal zinc-binding domain, a central core domain that contains the primase activity, and a C-terminal DnaB-binding domain.</text>
</comment>
<dbReference type="Proteomes" id="UP000031449">
    <property type="component" value="Chromosome"/>
</dbReference>
<dbReference type="GO" id="GO:0005524">
    <property type="term" value="F:ATP binding"/>
    <property type="evidence" value="ECO:0007669"/>
    <property type="project" value="InterPro"/>
</dbReference>
<dbReference type="GO" id="GO:1990077">
    <property type="term" value="C:primosome complex"/>
    <property type="evidence" value="ECO:0007669"/>
    <property type="project" value="UniProtKB-KW"/>
</dbReference>
<dbReference type="Gene3D" id="1.10.860.10">
    <property type="entry name" value="DNAb Helicase, Chain A"/>
    <property type="match status" value="1"/>
</dbReference>
<feature type="zinc finger region" description="CHC2-type" evidence="12 14">
    <location>
        <begin position="40"/>
        <end position="64"/>
    </location>
</feature>
<dbReference type="InterPro" id="IPR016136">
    <property type="entry name" value="DNA_helicase_N/primase_C"/>
</dbReference>
<evidence type="ECO:0000256" key="14">
    <source>
        <dbReference type="PIRSR" id="PIRSR002811-1"/>
    </source>
</evidence>
<dbReference type="FunFam" id="3.90.580.10:FF:000001">
    <property type="entry name" value="DNA primase"/>
    <property type="match status" value="1"/>
</dbReference>
<evidence type="ECO:0000256" key="15">
    <source>
        <dbReference type="SAM" id="Coils"/>
    </source>
</evidence>
<dbReference type="GO" id="GO:0006269">
    <property type="term" value="P:DNA replication, synthesis of primer"/>
    <property type="evidence" value="ECO:0007669"/>
    <property type="project" value="UniProtKB-UniRule"/>
</dbReference>
<dbReference type="FunFam" id="3.90.980.10:FF:000001">
    <property type="entry name" value="DNA primase"/>
    <property type="match status" value="1"/>
</dbReference>
<dbReference type="PANTHER" id="PTHR30313:SF2">
    <property type="entry name" value="DNA PRIMASE"/>
    <property type="match status" value="1"/>
</dbReference>
<dbReference type="InterPro" id="IPR013264">
    <property type="entry name" value="DNAG_N"/>
</dbReference>
<dbReference type="Pfam" id="PF13155">
    <property type="entry name" value="Toprim_2"/>
    <property type="match status" value="1"/>
</dbReference>
<gene>
    <name evidence="12" type="primary">dnaG</name>
    <name evidence="17" type="ORF">JMA_21710</name>
</gene>
<dbReference type="GO" id="GO:0003678">
    <property type="term" value="F:DNA helicase activity"/>
    <property type="evidence" value="ECO:0007669"/>
    <property type="project" value="InterPro"/>
</dbReference>
<dbReference type="InterPro" id="IPR034151">
    <property type="entry name" value="TOPRIM_DnaG_bac"/>
</dbReference>
<dbReference type="GO" id="GO:0000428">
    <property type="term" value="C:DNA-directed RNA polymerase complex"/>
    <property type="evidence" value="ECO:0007669"/>
    <property type="project" value="UniProtKB-KW"/>
</dbReference>
<dbReference type="PROSITE" id="PS50880">
    <property type="entry name" value="TOPRIM"/>
    <property type="match status" value="1"/>
</dbReference>
<comment type="subunit">
    <text evidence="12">Monomer. Interacts with DnaB.</text>
</comment>
<dbReference type="HOGENOM" id="CLU_013501_3_3_9"/>
<evidence type="ECO:0000259" key="16">
    <source>
        <dbReference type="PROSITE" id="PS50880"/>
    </source>
</evidence>
<evidence type="ECO:0000256" key="6">
    <source>
        <dbReference type="ARBA" id="ARBA00022723"/>
    </source>
</evidence>
<dbReference type="InterPro" id="IPR006171">
    <property type="entry name" value="TOPRIM_dom"/>
</dbReference>
<evidence type="ECO:0000256" key="8">
    <source>
        <dbReference type="ARBA" id="ARBA00022833"/>
    </source>
</evidence>
<comment type="cofactor">
    <cofactor evidence="12 13 14">
        <name>Zn(2+)</name>
        <dbReference type="ChEBI" id="CHEBI:29105"/>
    </cofactor>
    <text evidence="12 13 14">Binds 1 zinc ion per monomer.</text>
</comment>
<dbReference type="Gene3D" id="6.10.140.360">
    <property type="match status" value="1"/>
</dbReference>
<dbReference type="InterPro" id="IPR006295">
    <property type="entry name" value="DNA_primase_DnaG"/>
</dbReference>
<dbReference type="EMBL" id="CP009416">
    <property type="protein sequence ID" value="AJD91488.1"/>
    <property type="molecule type" value="Genomic_DNA"/>
</dbReference>
<evidence type="ECO:0000256" key="13">
    <source>
        <dbReference type="PIRNR" id="PIRNR002811"/>
    </source>
</evidence>
<dbReference type="InterPro" id="IPR050219">
    <property type="entry name" value="DnaG_primase"/>
</dbReference>
<keyword evidence="11 12" id="KW-0804">Transcription</keyword>
<dbReference type="Pfam" id="PF01807">
    <property type="entry name" value="Zn_ribbon_DnaG"/>
    <property type="match status" value="1"/>
</dbReference>
<keyword evidence="1 12" id="KW-0240">DNA-directed RNA polymerase</keyword>
<name>A0A0B5ASF5_9BACL</name>
<dbReference type="HAMAP" id="MF_00974">
    <property type="entry name" value="DNA_primase_DnaG"/>
    <property type="match status" value="1"/>
</dbReference>
<evidence type="ECO:0000256" key="3">
    <source>
        <dbReference type="ARBA" id="ARBA00022679"/>
    </source>
</evidence>
<dbReference type="GO" id="GO:0008270">
    <property type="term" value="F:zinc ion binding"/>
    <property type="evidence" value="ECO:0007669"/>
    <property type="project" value="UniProtKB-UniRule"/>
</dbReference>
<dbReference type="SUPFAM" id="SSF56731">
    <property type="entry name" value="DNA primase core"/>
    <property type="match status" value="1"/>
</dbReference>
<feature type="domain" description="Toprim" evidence="16">
    <location>
        <begin position="262"/>
        <end position="344"/>
    </location>
</feature>
<evidence type="ECO:0000313" key="17">
    <source>
        <dbReference type="EMBL" id="AJD91488.1"/>
    </source>
</evidence>
<keyword evidence="8 12" id="KW-0862">Zinc</keyword>
<keyword evidence="10 12" id="KW-0238">DNA-binding</keyword>
<dbReference type="SUPFAM" id="SSF48024">
    <property type="entry name" value="N-terminal domain of DnaB helicase"/>
    <property type="match status" value="1"/>
</dbReference>
<comment type="similarity">
    <text evidence="12 13">Belongs to the DnaG primase family.</text>
</comment>
<dbReference type="NCBIfam" id="TIGR01391">
    <property type="entry name" value="dnaG"/>
    <property type="match status" value="1"/>
</dbReference>
<feature type="coiled-coil region" evidence="15">
    <location>
        <begin position="533"/>
        <end position="583"/>
    </location>
</feature>
<evidence type="ECO:0000256" key="10">
    <source>
        <dbReference type="ARBA" id="ARBA00023125"/>
    </source>
</evidence>
<dbReference type="GO" id="GO:0003677">
    <property type="term" value="F:DNA binding"/>
    <property type="evidence" value="ECO:0007669"/>
    <property type="project" value="UniProtKB-KW"/>
</dbReference>
<keyword evidence="15" id="KW-0175">Coiled coil</keyword>
<dbReference type="SUPFAM" id="SSF57783">
    <property type="entry name" value="Zinc beta-ribbon"/>
    <property type="match status" value="1"/>
</dbReference>
<keyword evidence="3 12" id="KW-0808">Transferase</keyword>
<dbReference type="InterPro" id="IPR030846">
    <property type="entry name" value="DnaG_bac"/>
</dbReference>
<dbReference type="InterPro" id="IPR036977">
    <property type="entry name" value="DNA_primase_Znf_CHC2"/>
</dbReference>
<evidence type="ECO:0000256" key="1">
    <source>
        <dbReference type="ARBA" id="ARBA00022478"/>
    </source>
</evidence>
<keyword evidence="6 12" id="KW-0479">Metal-binding</keyword>
<evidence type="ECO:0000256" key="9">
    <source>
        <dbReference type="ARBA" id="ARBA00022842"/>
    </source>
</evidence>
<dbReference type="Pfam" id="PF10410">
    <property type="entry name" value="DnaB_bind"/>
    <property type="match status" value="1"/>
</dbReference>